<accession>A0A136IQQ1</accession>
<dbReference type="AlphaFoldDB" id="A0A136IQQ1"/>
<dbReference type="EMBL" id="KQ964263">
    <property type="protein sequence ID" value="KXJ87257.1"/>
    <property type="molecule type" value="Genomic_DNA"/>
</dbReference>
<evidence type="ECO:0000313" key="4">
    <source>
        <dbReference type="Proteomes" id="UP000070501"/>
    </source>
</evidence>
<dbReference type="Proteomes" id="UP000070501">
    <property type="component" value="Unassembled WGS sequence"/>
</dbReference>
<reference evidence="4" key="1">
    <citation type="submission" date="2016-02" db="EMBL/GenBank/DDBJ databases">
        <title>Draft genome sequence of Microdochium bolleyi, a fungal endophyte of beachgrass.</title>
        <authorList>
            <consortium name="DOE Joint Genome Institute"/>
            <person name="David A.S."/>
            <person name="May G."/>
            <person name="Haridas S."/>
            <person name="Lim J."/>
            <person name="Wang M."/>
            <person name="Labutti K."/>
            <person name="Lipzen A."/>
            <person name="Barry K."/>
            <person name="Grigoriev I.V."/>
        </authorList>
    </citation>
    <scope>NUCLEOTIDE SEQUENCE [LARGE SCALE GENOMIC DNA]</scope>
    <source>
        <strain evidence="4">J235TASD1</strain>
    </source>
</reference>
<protein>
    <recommendedName>
        <fullName evidence="2">F-box domain-containing protein</fullName>
    </recommendedName>
</protein>
<feature type="region of interest" description="Disordered" evidence="1">
    <location>
        <begin position="391"/>
        <end position="410"/>
    </location>
</feature>
<dbReference type="InterPro" id="IPR001810">
    <property type="entry name" value="F-box_dom"/>
</dbReference>
<organism evidence="3 4">
    <name type="scientific">Microdochium bolleyi</name>
    <dbReference type="NCBI Taxonomy" id="196109"/>
    <lineage>
        <taxon>Eukaryota</taxon>
        <taxon>Fungi</taxon>
        <taxon>Dikarya</taxon>
        <taxon>Ascomycota</taxon>
        <taxon>Pezizomycotina</taxon>
        <taxon>Sordariomycetes</taxon>
        <taxon>Xylariomycetidae</taxon>
        <taxon>Xylariales</taxon>
        <taxon>Microdochiaceae</taxon>
        <taxon>Microdochium</taxon>
    </lineage>
</organism>
<dbReference type="PROSITE" id="PS50181">
    <property type="entry name" value="FBOX"/>
    <property type="match status" value="1"/>
</dbReference>
<feature type="compositionally biased region" description="Low complexity" evidence="1">
    <location>
        <begin position="393"/>
        <end position="410"/>
    </location>
</feature>
<evidence type="ECO:0000256" key="1">
    <source>
        <dbReference type="SAM" id="MobiDB-lite"/>
    </source>
</evidence>
<gene>
    <name evidence="3" type="ORF">Micbo1qcDRAFT_208285</name>
</gene>
<evidence type="ECO:0000313" key="3">
    <source>
        <dbReference type="EMBL" id="KXJ87257.1"/>
    </source>
</evidence>
<keyword evidence="4" id="KW-1185">Reference proteome</keyword>
<evidence type="ECO:0000259" key="2">
    <source>
        <dbReference type="PROSITE" id="PS50181"/>
    </source>
</evidence>
<proteinExistence type="predicted"/>
<name>A0A136IQQ1_9PEZI</name>
<feature type="domain" description="F-box" evidence="2">
    <location>
        <begin position="13"/>
        <end position="58"/>
    </location>
</feature>
<dbReference type="InParanoid" id="A0A136IQQ1"/>
<sequence>MPVSTAARARATSARFLCLPPEIVDIIVSQLDDQSLVSLRLATRHADVSIISRLFRRIRFSFLKTDRDALLSIAARADLAVHVRELDWYVFPQYAEGILRASRPSSPVFDNDKLRLMNKQYLAARWLPEEDGEQCRAWEAFLPELAGALGAMPQLDILRFRAIHGWRPIGVPLIDAVAASGFALTNGDSAYSLIGDNATTWRFLHQAMQKHVRNIVPACQALTTVITGPAYQLSYLNATLYGPIRGHHFEDITDVLVAIDQEAPEYVPLDDIVTFIRMHSRTLESLEFAECDFTMAHLDALATVPNLHLRILDVFQPGAAIKIPSLEIRDLVNNGPHGRNFGAHAAMATGAIPFPPSALVALGFDEGDPAEFSMPKLTELSVSLAYYVREEQQQQQQQQQEPSGGSTSSTAAHSAARFLSEFEDREVGWPALKAMTFSGAEVSTGDIVKFATLHAPTLRVVTFIDCTTTFAHLDALATVAGLGLDKLQVFHSTAHQIECTDADLRSLVNGRPHVRDSAAYFAAVTGRPHMSSQTLVTIDIGGFNVDYTDIETQVVVGWRPTSP</sequence>